<dbReference type="InterPro" id="IPR039298">
    <property type="entry name" value="ACOT13"/>
</dbReference>
<comment type="caution">
    <text evidence="4">The sequence shown here is derived from an EMBL/GenBank/DDBJ whole genome shotgun (WGS) entry which is preliminary data.</text>
</comment>
<reference evidence="5" key="1">
    <citation type="journal article" date="2019" name="Int. J. Syst. Evol. Microbiol.">
        <title>The Global Catalogue of Microorganisms (GCM) 10K type strain sequencing project: providing services to taxonomists for standard genome sequencing and annotation.</title>
        <authorList>
            <consortium name="The Broad Institute Genomics Platform"/>
            <consortium name="The Broad Institute Genome Sequencing Center for Infectious Disease"/>
            <person name="Wu L."/>
            <person name="Ma J."/>
        </authorList>
    </citation>
    <scope>NUCLEOTIDE SEQUENCE [LARGE SCALE GENOMIC DNA]</scope>
    <source>
        <strain evidence="5">CECT 7297</strain>
    </source>
</reference>
<accession>A0ABV8QP42</accession>
<evidence type="ECO:0000259" key="3">
    <source>
        <dbReference type="Pfam" id="PF03061"/>
    </source>
</evidence>
<evidence type="ECO:0000313" key="5">
    <source>
        <dbReference type="Proteomes" id="UP001595798"/>
    </source>
</evidence>
<dbReference type="PANTHER" id="PTHR21660:SF1">
    <property type="entry name" value="ACYL-COENZYME A THIOESTERASE 13"/>
    <property type="match status" value="1"/>
</dbReference>
<dbReference type="Proteomes" id="UP001595798">
    <property type="component" value="Unassembled WGS sequence"/>
</dbReference>
<gene>
    <name evidence="4" type="ORF">ACFOZ5_19250</name>
</gene>
<keyword evidence="2 4" id="KW-0378">Hydrolase</keyword>
<comment type="similarity">
    <text evidence="1">Belongs to the thioesterase PaaI family.</text>
</comment>
<dbReference type="InterPro" id="IPR006683">
    <property type="entry name" value="Thioestr_dom"/>
</dbReference>
<proteinExistence type="inferred from homology"/>
<evidence type="ECO:0000313" key="4">
    <source>
        <dbReference type="EMBL" id="MFC4261163.1"/>
    </source>
</evidence>
<evidence type="ECO:0000256" key="1">
    <source>
        <dbReference type="ARBA" id="ARBA00008324"/>
    </source>
</evidence>
<dbReference type="CDD" id="cd03443">
    <property type="entry name" value="PaaI_thioesterase"/>
    <property type="match status" value="1"/>
</dbReference>
<dbReference type="PANTHER" id="PTHR21660">
    <property type="entry name" value="THIOESTERASE SUPERFAMILY MEMBER-RELATED"/>
    <property type="match status" value="1"/>
</dbReference>
<evidence type="ECO:0000256" key="2">
    <source>
        <dbReference type="ARBA" id="ARBA00022801"/>
    </source>
</evidence>
<dbReference type="EC" id="3.1.2.-" evidence="4"/>
<dbReference type="SUPFAM" id="SSF54637">
    <property type="entry name" value="Thioesterase/thiol ester dehydrase-isomerase"/>
    <property type="match status" value="1"/>
</dbReference>
<organism evidence="4 5">
    <name type="scientific">Marinobacter lacisalsi</name>
    <dbReference type="NCBI Taxonomy" id="475979"/>
    <lineage>
        <taxon>Bacteria</taxon>
        <taxon>Pseudomonadati</taxon>
        <taxon>Pseudomonadota</taxon>
        <taxon>Gammaproteobacteria</taxon>
        <taxon>Pseudomonadales</taxon>
        <taxon>Marinobacteraceae</taxon>
        <taxon>Marinobacter</taxon>
    </lineage>
</organism>
<keyword evidence="5" id="KW-1185">Reference proteome</keyword>
<dbReference type="Gene3D" id="3.10.129.10">
    <property type="entry name" value="Hotdog Thioesterase"/>
    <property type="match status" value="1"/>
</dbReference>
<dbReference type="EMBL" id="JBHSDI010000064">
    <property type="protein sequence ID" value="MFC4261163.1"/>
    <property type="molecule type" value="Genomic_DNA"/>
</dbReference>
<dbReference type="Pfam" id="PF03061">
    <property type="entry name" value="4HBT"/>
    <property type="match status" value="1"/>
</dbReference>
<protein>
    <submittedName>
        <fullName evidence="4">PaaI family thioesterase</fullName>
        <ecNumber evidence="4">3.1.2.-</ecNumber>
    </submittedName>
</protein>
<dbReference type="RefSeq" id="WP_379890437.1">
    <property type="nucleotide sequence ID" value="NZ_JBHSDI010000064.1"/>
</dbReference>
<dbReference type="InterPro" id="IPR029069">
    <property type="entry name" value="HotDog_dom_sf"/>
</dbReference>
<sequence>MNDIPEGFATLSRTSPYTELLGPIYQKTEASGLVVGLRIENRHCNARGLAHGGVFGTLADIAMGYAAAFSTEPPTPMVTASQTMDYVGKAEQGDWVEVHTDVHKVGRSMAFAGCRFYVGSRCIATASAVFSVVTA</sequence>
<feature type="domain" description="Thioesterase" evidence="3">
    <location>
        <begin position="48"/>
        <end position="118"/>
    </location>
</feature>
<name>A0ABV8QP42_9GAMM</name>
<dbReference type="GO" id="GO:0016787">
    <property type="term" value="F:hydrolase activity"/>
    <property type="evidence" value="ECO:0007669"/>
    <property type="project" value="UniProtKB-KW"/>
</dbReference>